<sequence length="475" mass="51768">MPTQNLSDAYIQQQAAAMHLDSPPPPVSPLARPILHVECALHPHSTCRFDTALRHVHTFLTDNFATLTLDTELRAQDGDFEEGGFVREHVEKIRVVEVTGLGEGDGEDGGTEIVGLEGVELDIHVYQLNDDTTTSSSTQSTSDPFGLSDDNDDGDEDECASATVVELPSRSLEGLWDSLVYEGDVKGKLLRFVSTLMLFSDCGVDFNVCSWNRLVLLHGPPGTGKTSLCRALAQKLSIRLSKRFSHGKLIEINSHSLFSKYFSESGKLVGKLFSQITSMVEDEDSFVCVLIDEVESLTSARKAGLGNNEPSDALRVVNALLTQLDRLRRRRNVLVLTTSNLLEAMDPAFVDRADIKQYVGAPSTNAIYTILRSCVNEMIRVGIVSSPTPIPSYAEASIGLYSQPNAPASVLYNVASECQGIGMSGRALRRLPVLAHARYLQGMGSRVEHCLEALGRVVREEREVMASIEAASGSK</sequence>
<evidence type="ECO:0000256" key="5">
    <source>
        <dbReference type="RuleBase" id="RU003651"/>
    </source>
</evidence>
<dbReference type="STRING" id="698492.A0A0E9NBI0"/>
<dbReference type="GO" id="GO:0051598">
    <property type="term" value="P:meiotic recombination checkpoint signaling"/>
    <property type="evidence" value="ECO:0007669"/>
    <property type="project" value="TreeGrafter"/>
</dbReference>
<dbReference type="Gene3D" id="3.40.50.300">
    <property type="entry name" value="P-loop containing nucleotide triphosphate hydrolases"/>
    <property type="match status" value="1"/>
</dbReference>
<keyword evidence="9" id="KW-1185">Reference proteome</keyword>
<keyword evidence="4" id="KW-0469">Meiosis</keyword>
<dbReference type="PROSITE" id="PS00674">
    <property type="entry name" value="AAA"/>
    <property type="match status" value="1"/>
</dbReference>
<dbReference type="InterPro" id="IPR003959">
    <property type="entry name" value="ATPase_AAA_core"/>
</dbReference>
<dbReference type="OrthoDB" id="5925at2759"/>
<dbReference type="RefSeq" id="XP_019026443.1">
    <property type="nucleotide sequence ID" value="XM_019167284.1"/>
</dbReference>
<dbReference type="GO" id="GO:0016887">
    <property type="term" value="F:ATP hydrolysis activity"/>
    <property type="evidence" value="ECO:0007669"/>
    <property type="project" value="InterPro"/>
</dbReference>
<evidence type="ECO:0000256" key="3">
    <source>
        <dbReference type="ARBA" id="ARBA00022840"/>
    </source>
</evidence>
<feature type="domain" description="AAA+ ATPase" evidence="7">
    <location>
        <begin position="211"/>
        <end position="363"/>
    </location>
</feature>
<feature type="compositionally biased region" description="Low complexity" evidence="6">
    <location>
        <begin position="131"/>
        <end position="143"/>
    </location>
</feature>
<evidence type="ECO:0000256" key="1">
    <source>
        <dbReference type="ARBA" id="ARBA00007271"/>
    </source>
</evidence>
<comment type="similarity">
    <text evidence="1">Belongs to the AAA ATPase family. PCH2 subfamily.</text>
</comment>
<accession>A0A0E9NBI0</accession>
<evidence type="ECO:0000259" key="7">
    <source>
        <dbReference type="SMART" id="SM00382"/>
    </source>
</evidence>
<feature type="region of interest" description="Disordered" evidence="6">
    <location>
        <begin position="131"/>
        <end position="158"/>
    </location>
</feature>
<feature type="compositionally biased region" description="Acidic residues" evidence="6">
    <location>
        <begin position="149"/>
        <end position="158"/>
    </location>
</feature>
<gene>
    <name evidence="8" type="ORF">G7K_1374-t1</name>
</gene>
<dbReference type="InterPro" id="IPR027417">
    <property type="entry name" value="P-loop_NTPase"/>
</dbReference>
<dbReference type="PANTHER" id="PTHR45991:SF1">
    <property type="entry name" value="PACHYTENE CHECKPOINT PROTEIN 2 HOMOLOG"/>
    <property type="match status" value="1"/>
</dbReference>
<dbReference type="Proteomes" id="UP000033140">
    <property type="component" value="Unassembled WGS sequence"/>
</dbReference>
<dbReference type="OMA" id="WEGLWES"/>
<proteinExistence type="inferred from homology"/>
<reference evidence="8 9" key="2">
    <citation type="journal article" date="2014" name="J. Gen. Appl. Microbiol.">
        <title>The early diverging ascomycetous budding yeast Saitoella complicata has three histone deacetylases belonging to the Clr6, Hos2, and Rpd3 lineages.</title>
        <authorList>
            <person name="Nishida H."/>
            <person name="Matsumoto T."/>
            <person name="Kondo S."/>
            <person name="Hamamoto M."/>
            <person name="Yoshikawa H."/>
        </authorList>
    </citation>
    <scope>NUCLEOTIDE SEQUENCE [LARGE SCALE GENOMIC DNA]</scope>
    <source>
        <strain evidence="8 9">NRRL Y-17804</strain>
    </source>
</reference>
<comment type="caution">
    <text evidence="8">The sequence shown here is derived from an EMBL/GenBank/DDBJ whole genome shotgun (WGS) entry which is preliminary data.</text>
</comment>
<dbReference type="Pfam" id="PF00004">
    <property type="entry name" value="AAA"/>
    <property type="match status" value="1"/>
</dbReference>
<protein>
    <recommendedName>
        <fullName evidence="7">AAA+ ATPase domain-containing protein</fullName>
    </recommendedName>
</protein>
<dbReference type="EMBL" id="BACD03000007">
    <property type="protein sequence ID" value="GAO47163.1"/>
    <property type="molecule type" value="Genomic_DNA"/>
</dbReference>
<keyword evidence="2 5" id="KW-0547">Nucleotide-binding</keyword>
<dbReference type="Pfam" id="PF23563">
    <property type="entry name" value="TRIP13_N"/>
    <property type="match status" value="1"/>
</dbReference>
<dbReference type="GO" id="GO:0007131">
    <property type="term" value="P:reciprocal meiotic recombination"/>
    <property type="evidence" value="ECO:0007669"/>
    <property type="project" value="TreeGrafter"/>
</dbReference>
<evidence type="ECO:0000256" key="2">
    <source>
        <dbReference type="ARBA" id="ARBA00022741"/>
    </source>
</evidence>
<organism evidence="8 9">
    <name type="scientific">Saitoella complicata (strain BCRC 22490 / CBS 7301 / JCM 7358 / NBRC 10748 / NRRL Y-17804)</name>
    <dbReference type="NCBI Taxonomy" id="698492"/>
    <lineage>
        <taxon>Eukaryota</taxon>
        <taxon>Fungi</taxon>
        <taxon>Dikarya</taxon>
        <taxon>Ascomycota</taxon>
        <taxon>Taphrinomycotina</taxon>
        <taxon>Taphrinomycotina incertae sedis</taxon>
        <taxon>Saitoella</taxon>
    </lineage>
</organism>
<dbReference type="InterPro" id="IPR003960">
    <property type="entry name" value="ATPase_AAA_CS"/>
</dbReference>
<evidence type="ECO:0000313" key="9">
    <source>
        <dbReference type="Proteomes" id="UP000033140"/>
    </source>
</evidence>
<reference evidence="8 9" key="3">
    <citation type="journal article" date="2015" name="Genome Announc.">
        <title>Draft Genome Sequence of the Archiascomycetous Yeast Saitoella complicata.</title>
        <authorList>
            <person name="Yamauchi K."/>
            <person name="Kondo S."/>
            <person name="Hamamoto M."/>
            <person name="Takahashi Y."/>
            <person name="Ogura Y."/>
            <person name="Hayashi T."/>
            <person name="Nishida H."/>
        </authorList>
    </citation>
    <scope>NUCLEOTIDE SEQUENCE [LARGE SCALE GENOMIC DNA]</scope>
    <source>
        <strain evidence="8 9">NRRL Y-17804</strain>
    </source>
</reference>
<name>A0A0E9NBI0_SAICN</name>
<dbReference type="GO" id="GO:0005634">
    <property type="term" value="C:nucleus"/>
    <property type="evidence" value="ECO:0007669"/>
    <property type="project" value="TreeGrafter"/>
</dbReference>
<keyword evidence="3 5" id="KW-0067">ATP-binding</keyword>
<dbReference type="InterPro" id="IPR003593">
    <property type="entry name" value="AAA+_ATPase"/>
</dbReference>
<dbReference type="SUPFAM" id="SSF52540">
    <property type="entry name" value="P-loop containing nucleoside triphosphate hydrolases"/>
    <property type="match status" value="1"/>
</dbReference>
<dbReference type="GO" id="GO:0005694">
    <property type="term" value="C:chromosome"/>
    <property type="evidence" value="ECO:0007669"/>
    <property type="project" value="TreeGrafter"/>
</dbReference>
<dbReference type="InterPro" id="IPR044539">
    <property type="entry name" value="Pch2-like"/>
</dbReference>
<dbReference type="SMART" id="SM00382">
    <property type="entry name" value="AAA"/>
    <property type="match status" value="1"/>
</dbReference>
<dbReference type="FunFam" id="3.40.50.300:FF:001494">
    <property type="entry name" value="Pachytene checkpoint component Pch2"/>
    <property type="match status" value="1"/>
</dbReference>
<dbReference type="Pfam" id="PF23242">
    <property type="entry name" value="AAA_lid_TRIP13_C"/>
    <property type="match status" value="1"/>
</dbReference>
<evidence type="ECO:0000313" key="8">
    <source>
        <dbReference type="EMBL" id="GAO47163.1"/>
    </source>
</evidence>
<dbReference type="PANTHER" id="PTHR45991">
    <property type="entry name" value="PACHYTENE CHECKPOINT PROTEIN 2"/>
    <property type="match status" value="1"/>
</dbReference>
<dbReference type="GO" id="GO:0005524">
    <property type="term" value="F:ATP binding"/>
    <property type="evidence" value="ECO:0007669"/>
    <property type="project" value="UniProtKB-KW"/>
</dbReference>
<evidence type="ECO:0000256" key="6">
    <source>
        <dbReference type="SAM" id="MobiDB-lite"/>
    </source>
</evidence>
<dbReference type="InterPro" id="IPR058249">
    <property type="entry name" value="Pch2_C"/>
</dbReference>
<reference evidence="8 9" key="1">
    <citation type="journal article" date="2011" name="J. Gen. Appl. Microbiol.">
        <title>Draft genome sequencing of the enigmatic yeast Saitoella complicata.</title>
        <authorList>
            <person name="Nishida H."/>
            <person name="Hamamoto M."/>
            <person name="Sugiyama J."/>
        </authorList>
    </citation>
    <scope>NUCLEOTIDE SEQUENCE [LARGE SCALE GENOMIC DNA]</scope>
    <source>
        <strain evidence="8 9">NRRL Y-17804</strain>
    </source>
</reference>
<dbReference type="AlphaFoldDB" id="A0A0E9NBI0"/>
<evidence type="ECO:0000256" key="4">
    <source>
        <dbReference type="ARBA" id="ARBA00023254"/>
    </source>
</evidence>